<evidence type="ECO:0000313" key="3">
    <source>
        <dbReference type="Proteomes" id="UP000696294"/>
    </source>
</evidence>
<evidence type="ECO:0000259" key="1">
    <source>
        <dbReference type="Pfam" id="PF03358"/>
    </source>
</evidence>
<dbReference type="RefSeq" id="WP_168014895.1">
    <property type="nucleotide sequence ID" value="NZ_JAATEP010000027.1"/>
</dbReference>
<evidence type="ECO:0000313" key="2">
    <source>
        <dbReference type="EMBL" id="NJP94202.1"/>
    </source>
</evidence>
<dbReference type="Proteomes" id="UP000696294">
    <property type="component" value="Unassembled WGS sequence"/>
</dbReference>
<keyword evidence="3" id="KW-1185">Reference proteome</keyword>
<dbReference type="Gene3D" id="3.40.50.360">
    <property type="match status" value="1"/>
</dbReference>
<dbReference type="InterPro" id="IPR029039">
    <property type="entry name" value="Flavoprotein-like_sf"/>
</dbReference>
<dbReference type="PANTHER" id="PTHR30543">
    <property type="entry name" value="CHROMATE REDUCTASE"/>
    <property type="match status" value="1"/>
</dbReference>
<dbReference type="SUPFAM" id="SSF52218">
    <property type="entry name" value="Flavoproteins"/>
    <property type="match status" value="1"/>
</dbReference>
<proteinExistence type="predicted"/>
<protein>
    <submittedName>
        <fullName evidence="2">NAD(P)H-dependent oxidoreductase</fullName>
    </submittedName>
</protein>
<sequence length="205" mass="22247">MTTTEPLHVAVIIGSTRAGRVCDTVGAWFTGHARRRDDLAVEVVDLAAYAFPACYPQRSTPSMREWADAVSGADAFVVVTPEYHRSFPASLKQAIDFAYDEWQAKPVGIVAYGSGSCGHYAVEQLRTVFTALHAVTMRDWVGLDLLGTGTDLLGVGIDPLGPGIDGASGRPLDTDDRLRAVAVLLDQLTWWGRTLRAGRRTQPYV</sequence>
<dbReference type="InterPro" id="IPR005025">
    <property type="entry name" value="FMN_Rdtase-like_dom"/>
</dbReference>
<dbReference type="EMBL" id="JAATEP010000027">
    <property type="protein sequence ID" value="NJP94202.1"/>
    <property type="molecule type" value="Genomic_DNA"/>
</dbReference>
<dbReference type="Pfam" id="PF03358">
    <property type="entry name" value="FMN_red"/>
    <property type="match status" value="1"/>
</dbReference>
<feature type="domain" description="NADPH-dependent FMN reductase-like" evidence="1">
    <location>
        <begin position="8"/>
        <end position="143"/>
    </location>
</feature>
<gene>
    <name evidence="2" type="ORF">HCN51_33010</name>
</gene>
<dbReference type="PANTHER" id="PTHR30543:SF21">
    <property type="entry name" value="NAD(P)H-DEPENDENT FMN REDUCTASE LOT6"/>
    <property type="match status" value="1"/>
</dbReference>
<dbReference type="InterPro" id="IPR050712">
    <property type="entry name" value="NAD(P)H-dep_reductase"/>
</dbReference>
<comment type="caution">
    <text evidence="2">The sequence shown here is derived from an EMBL/GenBank/DDBJ whole genome shotgun (WGS) entry which is preliminary data.</text>
</comment>
<reference evidence="2 3" key="1">
    <citation type="submission" date="2020-03" db="EMBL/GenBank/DDBJ databases">
        <title>WGS of actinomycetes isolated from Thailand.</title>
        <authorList>
            <person name="Thawai C."/>
        </authorList>
    </citation>
    <scope>NUCLEOTIDE SEQUENCE [LARGE SCALE GENOMIC DNA]</scope>
    <source>
        <strain evidence="2 3">FMUSA5-5</strain>
    </source>
</reference>
<name>A0ABX1BBJ6_9ACTN</name>
<accession>A0ABX1BBJ6</accession>
<organism evidence="2 3">
    <name type="scientific">Nonomuraea composti</name>
    <dbReference type="NCBI Taxonomy" id="2720023"/>
    <lineage>
        <taxon>Bacteria</taxon>
        <taxon>Bacillati</taxon>
        <taxon>Actinomycetota</taxon>
        <taxon>Actinomycetes</taxon>
        <taxon>Streptosporangiales</taxon>
        <taxon>Streptosporangiaceae</taxon>
        <taxon>Nonomuraea</taxon>
    </lineage>
</organism>